<comment type="caution">
    <text evidence="1">The sequence shown here is derived from an EMBL/GenBank/DDBJ whole genome shotgun (WGS) entry which is preliminary data.</text>
</comment>
<dbReference type="EMBL" id="JABZGT010000192">
    <property type="protein sequence ID" value="MBF4809315.1"/>
    <property type="molecule type" value="Genomic_DNA"/>
</dbReference>
<dbReference type="AlphaFoldDB" id="A0A930YQW9"/>
<evidence type="ECO:0008006" key="3">
    <source>
        <dbReference type="Google" id="ProtNLM"/>
    </source>
</evidence>
<name>A0A930YQW9_9ACTN</name>
<gene>
    <name evidence="1" type="ORF">HXK23_03720</name>
</gene>
<proteinExistence type="predicted"/>
<protein>
    <recommendedName>
        <fullName evidence="3">Transposase</fullName>
    </recommendedName>
</protein>
<evidence type="ECO:0000313" key="1">
    <source>
        <dbReference type="EMBL" id="MBF4809315.1"/>
    </source>
</evidence>
<accession>A0A930YQW9</accession>
<evidence type="ECO:0000313" key="2">
    <source>
        <dbReference type="Proteomes" id="UP000772566"/>
    </source>
</evidence>
<dbReference type="Proteomes" id="UP000772566">
    <property type="component" value="Unassembled WGS sequence"/>
</dbReference>
<sequence length="124" mass="14375">MELFKQLASLMLPSQILDYFDVVKVEEGATLIEISLDETYPESYKADENIESKGFMEPTTITDFPIRDHKLLLHVRRRRWLNRKDGVSFCRPLNLVAEGTCYSKEFAAFLKDTYGEFPSDLPYA</sequence>
<organism evidence="1 2">
    <name type="scientific">Lancefieldella parvula</name>
    <dbReference type="NCBI Taxonomy" id="1382"/>
    <lineage>
        <taxon>Bacteria</taxon>
        <taxon>Bacillati</taxon>
        <taxon>Actinomycetota</taxon>
        <taxon>Coriobacteriia</taxon>
        <taxon>Coriobacteriales</taxon>
        <taxon>Atopobiaceae</taxon>
        <taxon>Lancefieldella</taxon>
    </lineage>
</organism>
<reference evidence="1" key="1">
    <citation type="submission" date="2020-04" db="EMBL/GenBank/DDBJ databases">
        <title>Deep metagenomics examines the oral microbiome during advanced dental caries in children, revealing novel taxa and co-occurrences with host molecules.</title>
        <authorList>
            <person name="Baker J.L."/>
            <person name="Morton J.T."/>
            <person name="Dinis M."/>
            <person name="Alvarez R."/>
            <person name="Tran N.C."/>
            <person name="Knight R."/>
            <person name="Edlund A."/>
        </authorList>
    </citation>
    <scope>NUCLEOTIDE SEQUENCE</scope>
    <source>
        <strain evidence="1">JCVI_22A_bin.2</strain>
    </source>
</reference>